<evidence type="ECO:0000256" key="1">
    <source>
        <dbReference type="ARBA" id="ARBA00023015"/>
    </source>
</evidence>
<dbReference type="Gene3D" id="1.10.10.1320">
    <property type="entry name" value="Anti-sigma factor, zinc-finger domain"/>
    <property type="match status" value="1"/>
</dbReference>
<keyword evidence="6" id="KW-1185">Reference proteome</keyword>
<gene>
    <name evidence="5" type="ORF">EDD31_2085</name>
</gene>
<dbReference type="OrthoDB" id="3743969at2"/>
<dbReference type="AlphaFoldDB" id="A0A3N2BEM5"/>
<evidence type="ECO:0000313" key="5">
    <source>
        <dbReference type="EMBL" id="ROR73697.1"/>
    </source>
</evidence>
<dbReference type="RefSeq" id="WP_123304086.1">
    <property type="nucleotide sequence ID" value="NZ_RKHK01000001.1"/>
</dbReference>
<keyword evidence="3" id="KW-0472">Membrane</keyword>
<sequence>MSAHLHEEITALADGRLGPEAAERAAEHLAVCPQCREALAAERALRRTLTETGDLPLPPDLTHRLMGVASQPIPAPEVGLGNAVARTWSDRPSRRRLVARSGAAMAGAASLIVLLVVIGTAFQRSGDPDTLLSQSSGASLLPVQFPTPESGVAALGFPAATQTQAGISWLEQNDWPAPDRLPEGAELRVLGTIVEQGEDVLLAEVTHRGRTATLIAQRGIVEESELSRYPEVELGDGVAHQLPGPGFTLVLQCSHTVVVITSTENRNLVAEIAEGMPVERPHAVTGKLIEGWQALLRWTDQLVQSR</sequence>
<dbReference type="Proteomes" id="UP000280668">
    <property type="component" value="Unassembled WGS sequence"/>
</dbReference>
<dbReference type="InterPro" id="IPR027383">
    <property type="entry name" value="Znf_put"/>
</dbReference>
<protein>
    <submittedName>
        <fullName evidence="5">Anti-sigma factor RsiW</fullName>
    </submittedName>
</protein>
<dbReference type="InterPro" id="IPR041916">
    <property type="entry name" value="Anti_sigma_zinc_sf"/>
</dbReference>
<name>A0A3N2BEM5_9MICO</name>
<comment type="caution">
    <text evidence="5">The sequence shown here is derived from an EMBL/GenBank/DDBJ whole genome shotgun (WGS) entry which is preliminary data.</text>
</comment>
<dbReference type="Pfam" id="PF13490">
    <property type="entry name" value="zf-HC2"/>
    <property type="match status" value="1"/>
</dbReference>
<accession>A0A3N2BEM5</accession>
<keyword evidence="2" id="KW-0804">Transcription</keyword>
<proteinExistence type="predicted"/>
<organism evidence="5 6">
    <name type="scientific">Bogoriella caseilytica</name>
    <dbReference type="NCBI Taxonomy" id="56055"/>
    <lineage>
        <taxon>Bacteria</taxon>
        <taxon>Bacillati</taxon>
        <taxon>Actinomycetota</taxon>
        <taxon>Actinomycetes</taxon>
        <taxon>Micrococcales</taxon>
        <taxon>Bogoriellaceae</taxon>
        <taxon>Bogoriella</taxon>
    </lineage>
</organism>
<feature type="domain" description="Putative zinc-finger" evidence="4">
    <location>
        <begin position="6"/>
        <end position="36"/>
    </location>
</feature>
<dbReference type="EMBL" id="RKHK01000001">
    <property type="protein sequence ID" value="ROR73697.1"/>
    <property type="molecule type" value="Genomic_DNA"/>
</dbReference>
<evidence type="ECO:0000256" key="2">
    <source>
        <dbReference type="ARBA" id="ARBA00023163"/>
    </source>
</evidence>
<evidence type="ECO:0000313" key="6">
    <source>
        <dbReference type="Proteomes" id="UP000280668"/>
    </source>
</evidence>
<keyword evidence="1" id="KW-0805">Transcription regulation</keyword>
<keyword evidence="3" id="KW-1133">Transmembrane helix</keyword>
<evidence type="ECO:0000259" key="4">
    <source>
        <dbReference type="Pfam" id="PF13490"/>
    </source>
</evidence>
<evidence type="ECO:0000256" key="3">
    <source>
        <dbReference type="SAM" id="Phobius"/>
    </source>
</evidence>
<feature type="transmembrane region" description="Helical" evidence="3">
    <location>
        <begin position="97"/>
        <end position="122"/>
    </location>
</feature>
<reference evidence="5 6" key="1">
    <citation type="submission" date="2018-11" db="EMBL/GenBank/DDBJ databases">
        <title>Sequencing the genomes of 1000 actinobacteria strains.</title>
        <authorList>
            <person name="Klenk H.-P."/>
        </authorList>
    </citation>
    <scope>NUCLEOTIDE SEQUENCE [LARGE SCALE GENOMIC DNA]</scope>
    <source>
        <strain evidence="5 6">DSM 11294</strain>
    </source>
</reference>
<keyword evidence="3" id="KW-0812">Transmembrane</keyword>